<proteinExistence type="predicted"/>
<organism evidence="2 3">
    <name type="scientific">Saccharothrix lopnurensis</name>
    <dbReference type="NCBI Taxonomy" id="1670621"/>
    <lineage>
        <taxon>Bacteria</taxon>
        <taxon>Bacillati</taxon>
        <taxon>Actinomycetota</taxon>
        <taxon>Actinomycetes</taxon>
        <taxon>Pseudonocardiales</taxon>
        <taxon>Pseudonocardiaceae</taxon>
        <taxon>Saccharothrix</taxon>
    </lineage>
</organism>
<accession>A0ABW1P3A0</accession>
<name>A0ABW1P3A0_9PSEU</name>
<sequence>MATLVTAMGGVASAAPARFAAAAVHAGGAGATGTSITGALSWSTSLKTVTLSDVKTFIKAYECNSLLIGGYQGSTLVTQQYGWDLRCAGTTDARETFTPFSLTSGPPGGVQWVKILIKDETDVITGYAYCYQSQSSCHTGQY</sequence>
<keyword evidence="3" id="KW-1185">Reference proteome</keyword>
<comment type="caution">
    <text evidence="2">The sequence shown here is derived from an EMBL/GenBank/DDBJ whole genome shotgun (WGS) entry which is preliminary data.</text>
</comment>
<protein>
    <submittedName>
        <fullName evidence="2">Uncharacterized protein</fullName>
    </submittedName>
</protein>
<dbReference type="EMBL" id="JBHSQO010000008">
    <property type="protein sequence ID" value="MFC6089726.1"/>
    <property type="molecule type" value="Genomic_DNA"/>
</dbReference>
<dbReference type="Proteomes" id="UP001596220">
    <property type="component" value="Unassembled WGS sequence"/>
</dbReference>
<evidence type="ECO:0000256" key="1">
    <source>
        <dbReference type="SAM" id="SignalP"/>
    </source>
</evidence>
<keyword evidence="1" id="KW-0732">Signal</keyword>
<reference evidence="3" key="1">
    <citation type="journal article" date="2019" name="Int. J. Syst. Evol. Microbiol.">
        <title>The Global Catalogue of Microorganisms (GCM) 10K type strain sequencing project: providing services to taxonomists for standard genome sequencing and annotation.</title>
        <authorList>
            <consortium name="The Broad Institute Genomics Platform"/>
            <consortium name="The Broad Institute Genome Sequencing Center for Infectious Disease"/>
            <person name="Wu L."/>
            <person name="Ma J."/>
        </authorList>
    </citation>
    <scope>NUCLEOTIDE SEQUENCE [LARGE SCALE GENOMIC DNA]</scope>
    <source>
        <strain evidence="3">CGMCC 4.7246</strain>
    </source>
</reference>
<evidence type="ECO:0000313" key="3">
    <source>
        <dbReference type="Proteomes" id="UP001596220"/>
    </source>
</evidence>
<feature type="signal peptide" evidence="1">
    <location>
        <begin position="1"/>
        <end position="22"/>
    </location>
</feature>
<gene>
    <name evidence="2" type="ORF">ACFP3R_10625</name>
</gene>
<feature type="chain" id="PRO_5047265177" evidence="1">
    <location>
        <begin position="23"/>
        <end position="142"/>
    </location>
</feature>
<evidence type="ECO:0000313" key="2">
    <source>
        <dbReference type="EMBL" id="MFC6089726.1"/>
    </source>
</evidence>